<protein>
    <submittedName>
        <fullName evidence="11">Putative laccase 10</fullName>
        <ecNumber evidence="11">1.10.3.2</ecNumber>
    </submittedName>
</protein>
<comment type="similarity">
    <text evidence="1">Belongs to the multicopper oxidase family.</text>
</comment>
<dbReference type="EC" id="1.10.3.2" evidence="11"/>
<evidence type="ECO:0000256" key="4">
    <source>
        <dbReference type="ARBA" id="ARBA00023008"/>
    </source>
</evidence>
<dbReference type="PROSITE" id="PS00080">
    <property type="entry name" value="MULTICOPPER_OXIDASE2"/>
    <property type="match status" value="1"/>
</dbReference>
<feature type="domain" description="Plastocyanin-like" evidence="8">
    <location>
        <begin position="150"/>
        <end position="290"/>
    </location>
</feature>
<dbReference type="InterPro" id="IPR011707">
    <property type="entry name" value="Cu-oxidase-like_N"/>
</dbReference>
<dbReference type="Pfam" id="PF07731">
    <property type="entry name" value="Cu-oxidase_2"/>
    <property type="match status" value="1"/>
</dbReference>
<feature type="domain" description="Plastocyanin-like" evidence="9">
    <location>
        <begin position="353"/>
        <end position="474"/>
    </location>
</feature>
<evidence type="ECO:0000256" key="1">
    <source>
        <dbReference type="ARBA" id="ARBA00010609"/>
    </source>
</evidence>
<evidence type="ECO:0000256" key="5">
    <source>
        <dbReference type="ARBA" id="ARBA00023157"/>
    </source>
</evidence>
<dbReference type="Pfam" id="PF07732">
    <property type="entry name" value="Cu-oxidase_3"/>
    <property type="match status" value="1"/>
</dbReference>
<evidence type="ECO:0000256" key="2">
    <source>
        <dbReference type="ARBA" id="ARBA00022723"/>
    </source>
</evidence>
<evidence type="ECO:0000259" key="10">
    <source>
        <dbReference type="Pfam" id="PF07732"/>
    </source>
</evidence>
<dbReference type="InterPro" id="IPR008972">
    <property type="entry name" value="Cupredoxin"/>
</dbReference>
<dbReference type="PROSITE" id="PS51257">
    <property type="entry name" value="PROKAR_LIPOPROTEIN"/>
    <property type="match status" value="1"/>
</dbReference>
<dbReference type="PANTHER" id="PTHR11709:SF511">
    <property type="entry name" value="LACCASE"/>
    <property type="match status" value="1"/>
</dbReference>
<dbReference type="PROSITE" id="PS00079">
    <property type="entry name" value="MULTICOPPER_OXIDASE1"/>
    <property type="match status" value="1"/>
</dbReference>
<accession>V9XR68</accession>
<evidence type="ECO:0000259" key="8">
    <source>
        <dbReference type="Pfam" id="PF00394"/>
    </source>
</evidence>
<organism evidence="11">
    <name type="scientific">Flammulina velutipes</name>
    <name type="common">Agaricus velutipes</name>
    <dbReference type="NCBI Taxonomy" id="38945"/>
    <lineage>
        <taxon>Eukaryota</taxon>
        <taxon>Fungi</taxon>
        <taxon>Dikarya</taxon>
        <taxon>Basidiomycota</taxon>
        <taxon>Agaricomycotina</taxon>
        <taxon>Agaricomycetes</taxon>
        <taxon>Agaricomycetidae</taxon>
        <taxon>Agaricales</taxon>
        <taxon>Marasmiineae</taxon>
        <taxon>Physalacriaceae</taxon>
        <taxon>Flammulina</taxon>
    </lineage>
</organism>
<name>V9XR68_FLAVE</name>
<dbReference type="InterPro" id="IPR001117">
    <property type="entry name" value="Cu-oxidase_2nd"/>
</dbReference>
<dbReference type="GO" id="GO:0005507">
    <property type="term" value="F:copper ion binding"/>
    <property type="evidence" value="ECO:0007669"/>
    <property type="project" value="InterPro"/>
</dbReference>
<feature type="domain" description="Plastocyanin-like" evidence="10">
    <location>
        <begin position="104"/>
        <end position="137"/>
    </location>
</feature>
<dbReference type="PANTHER" id="PTHR11709">
    <property type="entry name" value="MULTI-COPPER OXIDASE"/>
    <property type="match status" value="1"/>
</dbReference>
<keyword evidence="3 11" id="KW-0560">Oxidoreductase</keyword>
<gene>
    <name evidence="11" type="primary">lac10</name>
</gene>
<dbReference type="AlphaFoldDB" id="V9XR68"/>
<sequence length="502" mass="55191">MRFVFSVLIFSLGACAYAAIGPWANMKIVNRHISPDGFERAAVLADGTFPGPLVRGFKGNRFRMNVIDQLTDNTMLRSTSIASYLFVQLEASWLIQTLALAWPSFVTQCPIAANNSFLYDFKVPDQAGTFWYHSHLCASFKQLSDWTEIESTVITLADWYHIPALAAGAVPIFDSTLINGKGRYVGGPRTQLFKLNVIRGLRYRLRLVAISCDPNWVFSIDGHNMTVIEADGINTKPLLVDSVQIFAGQRYSLILHANQPIRNYWIRADPNFGPTGFEGGINSGILHYLGASSSQDPTSIQAPSVLPLLETNLHPLKDPQAPGGDRKADVVIRLELAFDLTTFLFTVNGVPFISPTAPVLLQILSGVMDAEDLLPPGSVYGLPPNKVIELIIPALDIGAPHPFHLHGHAFSVVRSAGNSTYNYNNPVRRDVVSTGLPGDEVTIRFRTDNAGPWFLHCHIDWHLDIGLAVVFAENIPGIAKQNPPAAWDKLCPIYDALDPSQL</sequence>
<dbReference type="Gene3D" id="2.60.40.420">
    <property type="entry name" value="Cupredoxins - blue copper proteins"/>
    <property type="match status" value="3"/>
</dbReference>
<keyword evidence="2" id="KW-0479">Metal-binding</keyword>
<dbReference type="Pfam" id="PF00394">
    <property type="entry name" value="Cu-oxidase"/>
    <property type="match status" value="1"/>
</dbReference>
<evidence type="ECO:0000256" key="6">
    <source>
        <dbReference type="ARBA" id="ARBA00023180"/>
    </source>
</evidence>
<evidence type="ECO:0000259" key="9">
    <source>
        <dbReference type="Pfam" id="PF07731"/>
    </source>
</evidence>
<feature type="chain" id="PRO_5004784423" evidence="7">
    <location>
        <begin position="19"/>
        <end position="502"/>
    </location>
</feature>
<evidence type="ECO:0000256" key="7">
    <source>
        <dbReference type="SAM" id="SignalP"/>
    </source>
</evidence>
<keyword evidence="5" id="KW-1015">Disulfide bond</keyword>
<evidence type="ECO:0000256" key="3">
    <source>
        <dbReference type="ARBA" id="ARBA00023002"/>
    </source>
</evidence>
<dbReference type="InterPro" id="IPR002355">
    <property type="entry name" value="Cu_oxidase_Cu_BS"/>
</dbReference>
<dbReference type="FunFam" id="2.60.40.420:FF:000045">
    <property type="entry name" value="Laccase 2"/>
    <property type="match status" value="1"/>
</dbReference>
<reference evidence="11" key="1">
    <citation type="journal article" date="2015" name="Gene">
        <title>The multigene family of fungal laccases and their expression in the white rot basidiomycete Flammulina velutipes.</title>
        <authorList>
            <person name="Wang W."/>
            <person name="Liu F."/>
            <person name="Jiang Y."/>
            <person name="Wu G."/>
            <person name="Guo L."/>
            <person name="Chen R."/>
            <person name="Chen B."/>
            <person name="Lu Y."/>
            <person name="Dai Y."/>
            <person name="Xie B."/>
        </authorList>
    </citation>
    <scope>NUCLEOTIDE SEQUENCE</scope>
    <source>
        <strain evidence="11">W23</strain>
    </source>
</reference>
<keyword evidence="6" id="KW-0325">Glycoprotein</keyword>
<dbReference type="SUPFAM" id="SSF49503">
    <property type="entry name" value="Cupredoxins"/>
    <property type="match status" value="3"/>
</dbReference>
<dbReference type="EMBL" id="KF557733">
    <property type="protein sequence ID" value="AHD24910.1"/>
    <property type="molecule type" value="Genomic_DNA"/>
</dbReference>
<proteinExistence type="inferred from homology"/>
<keyword evidence="4" id="KW-0186">Copper</keyword>
<dbReference type="InterPro" id="IPR033138">
    <property type="entry name" value="Cu_oxidase_CS"/>
</dbReference>
<dbReference type="CDD" id="cd13903">
    <property type="entry name" value="CuRO_3_Tv-LCC_like"/>
    <property type="match status" value="1"/>
</dbReference>
<feature type="signal peptide" evidence="7">
    <location>
        <begin position="1"/>
        <end position="18"/>
    </location>
</feature>
<keyword evidence="7" id="KW-0732">Signal</keyword>
<dbReference type="InterPro" id="IPR045087">
    <property type="entry name" value="Cu-oxidase_fam"/>
</dbReference>
<dbReference type="InterPro" id="IPR011706">
    <property type="entry name" value="Cu-oxidase_C"/>
</dbReference>
<dbReference type="GO" id="GO:0052716">
    <property type="term" value="F:hydroquinone:oxygen oxidoreductase activity"/>
    <property type="evidence" value="ECO:0007669"/>
    <property type="project" value="UniProtKB-EC"/>
</dbReference>
<evidence type="ECO:0000313" key="11">
    <source>
        <dbReference type="EMBL" id="AHD24910.1"/>
    </source>
</evidence>